<keyword evidence="1" id="KW-0597">Phosphoprotein</keyword>
<dbReference type="InterPro" id="IPR007492">
    <property type="entry name" value="LytTR_DNA-bd_dom"/>
</dbReference>
<dbReference type="Pfam" id="PF04397">
    <property type="entry name" value="LytTR"/>
    <property type="match status" value="1"/>
</dbReference>
<dbReference type="PROSITE" id="PS50110">
    <property type="entry name" value="RESPONSE_REGULATORY"/>
    <property type="match status" value="1"/>
</dbReference>
<dbReference type="EMBL" id="JAETXX010000008">
    <property type="protein sequence ID" value="MCF8715572.1"/>
    <property type="molecule type" value="Genomic_DNA"/>
</dbReference>
<feature type="domain" description="Response regulatory" evidence="2">
    <location>
        <begin position="3"/>
        <end position="114"/>
    </location>
</feature>
<organism evidence="4 5">
    <name type="scientific">Joostella atrarenae</name>
    <dbReference type="NCBI Taxonomy" id="679257"/>
    <lineage>
        <taxon>Bacteria</taxon>
        <taxon>Pseudomonadati</taxon>
        <taxon>Bacteroidota</taxon>
        <taxon>Flavobacteriia</taxon>
        <taxon>Flavobacteriales</taxon>
        <taxon>Flavobacteriaceae</taxon>
        <taxon>Joostella</taxon>
    </lineage>
</organism>
<dbReference type="PANTHER" id="PTHR37299">
    <property type="entry name" value="TRANSCRIPTIONAL REGULATOR-RELATED"/>
    <property type="match status" value="1"/>
</dbReference>
<sequence length="228" mass="26244">MYRCLIIDDEELARALIKSYIDKLDFLKLVASFESPLDAMQILKEESVDLIFLDIQMPNIKGTDFAKLIPKNTKVIFTTAYSEYALEGFELDALDYLLKPISFERFLKAVNKLQEQNNTHPLANDENKTITVKSGYDLYKLKVDDILYIESDSEYVNFYTADKKIMSLQSLKSLEKILNPSVFIRVHRSYLINKNKVTGLKGRFLVISEANIPISDSKFNSVKNQLFS</sequence>
<dbReference type="RefSeq" id="WP_236959537.1">
    <property type="nucleotide sequence ID" value="NZ_JAETXX010000008.1"/>
</dbReference>
<dbReference type="Proteomes" id="UP000829517">
    <property type="component" value="Unassembled WGS sequence"/>
</dbReference>
<evidence type="ECO:0000256" key="1">
    <source>
        <dbReference type="PROSITE-ProRule" id="PRU00169"/>
    </source>
</evidence>
<dbReference type="Gene3D" id="2.40.50.1020">
    <property type="entry name" value="LytTr DNA-binding domain"/>
    <property type="match status" value="1"/>
</dbReference>
<evidence type="ECO:0000259" key="2">
    <source>
        <dbReference type="PROSITE" id="PS50110"/>
    </source>
</evidence>
<name>A0ABS9J583_9FLAO</name>
<keyword evidence="5" id="KW-1185">Reference proteome</keyword>
<feature type="modified residue" description="4-aspartylphosphate" evidence="1">
    <location>
        <position position="54"/>
    </location>
</feature>
<feature type="domain" description="HTH LytTR-type" evidence="3">
    <location>
        <begin position="130"/>
        <end position="228"/>
    </location>
</feature>
<dbReference type="InterPro" id="IPR011006">
    <property type="entry name" value="CheY-like_superfamily"/>
</dbReference>
<dbReference type="InterPro" id="IPR046947">
    <property type="entry name" value="LytR-like"/>
</dbReference>
<evidence type="ECO:0000259" key="3">
    <source>
        <dbReference type="PROSITE" id="PS50930"/>
    </source>
</evidence>
<evidence type="ECO:0000313" key="4">
    <source>
        <dbReference type="EMBL" id="MCF8715572.1"/>
    </source>
</evidence>
<dbReference type="Gene3D" id="3.40.50.2300">
    <property type="match status" value="1"/>
</dbReference>
<dbReference type="SMART" id="SM00448">
    <property type="entry name" value="REC"/>
    <property type="match status" value="1"/>
</dbReference>
<proteinExistence type="predicted"/>
<comment type="caution">
    <text evidence="4">The sequence shown here is derived from an EMBL/GenBank/DDBJ whole genome shotgun (WGS) entry which is preliminary data.</text>
</comment>
<protein>
    <submittedName>
        <fullName evidence="4">Response regulator transcription factor</fullName>
    </submittedName>
</protein>
<evidence type="ECO:0000313" key="5">
    <source>
        <dbReference type="Proteomes" id="UP000829517"/>
    </source>
</evidence>
<dbReference type="PROSITE" id="PS50930">
    <property type="entry name" value="HTH_LYTTR"/>
    <property type="match status" value="1"/>
</dbReference>
<dbReference type="Pfam" id="PF00072">
    <property type="entry name" value="Response_reg"/>
    <property type="match status" value="1"/>
</dbReference>
<dbReference type="PANTHER" id="PTHR37299:SF1">
    <property type="entry name" value="STAGE 0 SPORULATION PROTEIN A HOMOLOG"/>
    <property type="match status" value="1"/>
</dbReference>
<accession>A0ABS9J583</accession>
<reference evidence="4 5" key="1">
    <citation type="submission" date="2021-01" db="EMBL/GenBank/DDBJ databases">
        <title>Genome sequencing of Joostella atrarenae M1-2 (= KCTC 23194).</title>
        <authorList>
            <person name="Zakaria M.R."/>
            <person name="Lam M.Q."/>
            <person name="Chong C.S."/>
        </authorList>
    </citation>
    <scope>NUCLEOTIDE SEQUENCE [LARGE SCALE GENOMIC DNA]</scope>
    <source>
        <strain evidence="4 5">M1-2</strain>
    </source>
</reference>
<dbReference type="SMART" id="SM00850">
    <property type="entry name" value="LytTR"/>
    <property type="match status" value="1"/>
</dbReference>
<gene>
    <name evidence="4" type="ORF">JM658_12120</name>
</gene>
<dbReference type="InterPro" id="IPR001789">
    <property type="entry name" value="Sig_transdc_resp-reg_receiver"/>
</dbReference>
<dbReference type="SUPFAM" id="SSF52172">
    <property type="entry name" value="CheY-like"/>
    <property type="match status" value="1"/>
</dbReference>